<dbReference type="GO" id="GO:0050664">
    <property type="term" value="F:oxidoreductase activity, acting on NAD(P)H, oxygen as acceptor"/>
    <property type="evidence" value="ECO:0007669"/>
    <property type="project" value="TreeGrafter"/>
</dbReference>
<evidence type="ECO:0000256" key="1">
    <source>
        <dbReference type="ARBA" id="ARBA00006484"/>
    </source>
</evidence>
<keyword evidence="2" id="KW-0521">NADP</keyword>
<organism evidence="5 6">
    <name type="scientific">Fusarium sarcochroum</name>
    <dbReference type="NCBI Taxonomy" id="1208366"/>
    <lineage>
        <taxon>Eukaryota</taxon>
        <taxon>Fungi</taxon>
        <taxon>Dikarya</taxon>
        <taxon>Ascomycota</taxon>
        <taxon>Pezizomycotina</taxon>
        <taxon>Sordariomycetes</taxon>
        <taxon>Hypocreomycetidae</taxon>
        <taxon>Hypocreales</taxon>
        <taxon>Nectriaceae</taxon>
        <taxon>Fusarium</taxon>
        <taxon>Fusarium lateritium species complex</taxon>
    </lineage>
</organism>
<evidence type="ECO:0000256" key="4">
    <source>
        <dbReference type="SAM" id="MobiDB-lite"/>
    </source>
</evidence>
<dbReference type="InterPro" id="IPR020904">
    <property type="entry name" value="Sc_DH/Rdtase_CS"/>
</dbReference>
<gene>
    <name evidence="5" type="ORF">FSARC_10070</name>
</gene>
<evidence type="ECO:0000313" key="6">
    <source>
        <dbReference type="Proteomes" id="UP000622797"/>
    </source>
</evidence>
<dbReference type="Gene3D" id="3.40.50.720">
    <property type="entry name" value="NAD(P)-binding Rossmann-like Domain"/>
    <property type="match status" value="1"/>
</dbReference>
<evidence type="ECO:0000256" key="3">
    <source>
        <dbReference type="ARBA" id="ARBA00023002"/>
    </source>
</evidence>
<name>A0A8H4X5I9_9HYPO</name>
<dbReference type="InterPro" id="IPR002347">
    <property type="entry name" value="SDR_fam"/>
</dbReference>
<reference evidence="5" key="2">
    <citation type="submission" date="2020-05" db="EMBL/GenBank/DDBJ databases">
        <authorList>
            <person name="Kim H.-S."/>
            <person name="Proctor R.H."/>
            <person name="Brown D.W."/>
        </authorList>
    </citation>
    <scope>NUCLEOTIDE SEQUENCE</scope>
    <source>
        <strain evidence="5">NRRL 20472</strain>
    </source>
</reference>
<dbReference type="PANTHER" id="PTHR43008:SF4">
    <property type="entry name" value="CHAIN DEHYDROGENASE, PUTATIVE (AFU_ORTHOLOGUE AFUA_4G08710)-RELATED"/>
    <property type="match status" value="1"/>
</dbReference>
<keyword evidence="6" id="KW-1185">Reference proteome</keyword>
<dbReference type="EMBL" id="JABEXW010000602">
    <property type="protein sequence ID" value="KAF4961774.1"/>
    <property type="molecule type" value="Genomic_DNA"/>
</dbReference>
<evidence type="ECO:0000256" key="2">
    <source>
        <dbReference type="ARBA" id="ARBA00022857"/>
    </source>
</evidence>
<dbReference type="OrthoDB" id="1669814at2759"/>
<dbReference type="PANTHER" id="PTHR43008">
    <property type="entry name" value="BENZIL REDUCTASE"/>
    <property type="match status" value="1"/>
</dbReference>
<dbReference type="GO" id="GO:0016616">
    <property type="term" value="F:oxidoreductase activity, acting on the CH-OH group of donors, NAD or NADP as acceptor"/>
    <property type="evidence" value="ECO:0007669"/>
    <property type="project" value="UniProtKB-ARBA"/>
</dbReference>
<protein>
    <recommendedName>
        <fullName evidence="7">D-arabinitol 2-dehydrogenase</fullName>
    </recommendedName>
</protein>
<dbReference type="PROSITE" id="PS00061">
    <property type="entry name" value="ADH_SHORT"/>
    <property type="match status" value="1"/>
</dbReference>
<dbReference type="Proteomes" id="UP000622797">
    <property type="component" value="Unassembled WGS sequence"/>
</dbReference>
<accession>A0A8H4X5I9</accession>
<evidence type="ECO:0008006" key="7">
    <source>
        <dbReference type="Google" id="ProtNLM"/>
    </source>
</evidence>
<dbReference type="SUPFAM" id="SSF51735">
    <property type="entry name" value="NAD(P)-binding Rossmann-fold domains"/>
    <property type="match status" value="1"/>
</dbReference>
<feature type="region of interest" description="Disordered" evidence="4">
    <location>
        <begin position="1"/>
        <end position="21"/>
    </location>
</feature>
<comment type="caution">
    <text evidence="5">The sequence shown here is derived from an EMBL/GenBank/DDBJ whole genome shotgun (WGS) entry which is preliminary data.</text>
</comment>
<proteinExistence type="inferred from homology"/>
<comment type="similarity">
    <text evidence="1">Belongs to the short-chain dehydrogenases/reductases (SDR) family.</text>
</comment>
<sequence length="289" mass="31382">MKEENVHAPKYREAKPPQSNASVPVSRLFSLEDRTVLVTGATGYLGVTVTKAILESGGDVVCLDLVENPPKETWDEISEVAERFSGSVHYFQCNVCDENLIDFIFSQFVPVLKKPLRGLVACAGVSDNGPATDFPVDSFRRLFDINVTGTFAIAQHMSREAIKHGLSMSLVFVASMSGYVSNKGVDTAGYNSSKAAVHQLARSLAAEWGSRVNIPLIRVNSLSPGYIRTDATAEALKKPGMEDQWVGDSMLNRLSTVDEFRAPVLFLLGDGSSYMTGADLRVDGGHCAW</sequence>
<dbReference type="PRINTS" id="PR00081">
    <property type="entry name" value="GDHRDH"/>
</dbReference>
<reference evidence="5" key="1">
    <citation type="journal article" date="2020" name="BMC Genomics">
        <title>Correction to: Identification and distribution of gene clusters required for synthesis of sphingolipid metabolism inhibitors in diverse species of the filamentous fungus Fusarium.</title>
        <authorList>
            <person name="Kim H.S."/>
            <person name="Lohmar J.M."/>
            <person name="Busman M."/>
            <person name="Brown D.W."/>
            <person name="Naumann T.A."/>
            <person name="Divon H.H."/>
            <person name="Lysoe E."/>
            <person name="Uhlig S."/>
            <person name="Proctor R.H."/>
        </authorList>
    </citation>
    <scope>NUCLEOTIDE SEQUENCE</scope>
    <source>
        <strain evidence="5">NRRL 20472</strain>
    </source>
</reference>
<dbReference type="Pfam" id="PF13561">
    <property type="entry name" value="adh_short_C2"/>
    <property type="match status" value="1"/>
</dbReference>
<dbReference type="AlphaFoldDB" id="A0A8H4X5I9"/>
<keyword evidence="3" id="KW-0560">Oxidoreductase</keyword>
<evidence type="ECO:0000313" key="5">
    <source>
        <dbReference type="EMBL" id="KAF4961774.1"/>
    </source>
</evidence>
<dbReference type="InterPro" id="IPR036291">
    <property type="entry name" value="NAD(P)-bd_dom_sf"/>
</dbReference>
<feature type="compositionally biased region" description="Basic and acidic residues" evidence="4">
    <location>
        <begin position="1"/>
        <end position="15"/>
    </location>
</feature>